<accession>A0A1I3LJL7</accession>
<dbReference type="AlphaFoldDB" id="A0A1I3LJL7"/>
<dbReference type="Pfam" id="PF00483">
    <property type="entry name" value="NTP_transferase"/>
    <property type="match status" value="1"/>
</dbReference>
<reference evidence="3" key="1">
    <citation type="submission" date="2016-10" db="EMBL/GenBank/DDBJ databases">
        <authorList>
            <person name="Varghese N."/>
            <person name="Submissions S."/>
        </authorList>
    </citation>
    <scope>NUCLEOTIDE SEQUENCE [LARGE SCALE GENOMIC DNA]</scope>
    <source>
        <strain evidence="3">DSM 22251</strain>
    </source>
</reference>
<evidence type="ECO:0000259" key="1">
    <source>
        <dbReference type="Pfam" id="PF00483"/>
    </source>
</evidence>
<keyword evidence="3" id="KW-1185">Reference proteome</keyword>
<protein>
    <submittedName>
        <fullName evidence="2">Glucose-1-phosphate thymidylyltransferase</fullName>
    </submittedName>
</protein>
<dbReference type="PANTHER" id="PTHR22572">
    <property type="entry name" value="SUGAR-1-PHOSPHATE GUANYL TRANSFERASE"/>
    <property type="match status" value="1"/>
</dbReference>
<proteinExistence type="predicted"/>
<gene>
    <name evidence="2" type="ORF">SAMN05421638_1160</name>
</gene>
<organism evidence="2 3">
    <name type="scientific">Kaistella treverensis</name>
    <dbReference type="NCBI Taxonomy" id="631455"/>
    <lineage>
        <taxon>Bacteria</taxon>
        <taxon>Pseudomonadati</taxon>
        <taxon>Bacteroidota</taxon>
        <taxon>Flavobacteriia</taxon>
        <taxon>Flavobacteriales</taxon>
        <taxon>Weeksellaceae</taxon>
        <taxon>Chryseobacterium group</taxon>
        <taxon>Kaistella</taxon>
    </lineage>
</organism>
<dbReference type="InterPro" id="IPR050486">
    <property type="entry name" value="Mannose-1P_guanyltransferase"/>
</dbReference>
<feature type="domain" description="Nucleotidyl transferase" evidence="1">
    <location>
        <begin position="7"/>
        <end position="234"/>
    </location>
</feature>
<evidence type="ECO:0000313" key="3">
    <source>
        <dbReference type="Proteomes" id="UP000242560"/>
    </source>
</evidence>
<evidence type="ECO:0000313" key="2">
    <source>
        <dbReference type="EMBL" id="SFI84676.1"/>
    </source>
</evidence>
<dbReference type="CDD" id="cd04181">
    <property type="entry name" value="NTP_transferase"/>
    <property type="match status" value="1"/>
</dbReference>
<dbReference type="Gene3D" id="3.90.550.10">
    <property type="entry name" value="Spore Coat Polysaccharide Biosynthesis Protein SpsA, Chain A"/>
    <property type="match status" value="1"/>
</dbReference>
<dbReference type="SUPFAM" id="SSF53448">
    <property type="entry name" value="Nucleotide-diphospho-sugar transferases"/>
    <property type="match status" value="1"/>
</dbReference>
<dbReference type="GO" id="GO:0016740">
    <property type="term" value="F:transferase activity"/>
    <property type="evidence" value="ECO:0007669"/>
    <property type="project" value="UniProtKB-KW"/>
</dbReference>
<sequence length="344" mass="37522">MKIIVPMAGRGSRLRPHTLTVPKPLIPIAGKPIVQRLVEDIAKVAGEEIDEIAFIIGDFGDDVKESLIKIAENLGAKGSVYTQDEPLGTAHAIKCAENSMQGDVVVAFADTLFKADFKLDKNSDGVIWVKKVEDPSAFGVVKLDDYGFITDFVEKPQTFVSDLAIIGIYYFSSAEKLMSEINYIMENDIKQGGEYQLTTALENLRQKGAKFSLGKVDDWMDCGNKNATVETNGKVLGYERENVADYPASSSIVNCLIIPPCFIGENVKISNSKIGPRVSIGNNTVVINSNIDNSLIQENTVIDHGNLSNSMIGNSAQYYGVAREISLGDYSVLDFLSKGDKHLI</sequence>
<keyword evidence="2" id="KW-0808">Transferase</keyword>
<dbReference type="Gene3D" id="2.160.10.10">
    <property type="entry name" value="Hexapeptide repeat proteins"/>
    <property type="match status" value="1"/>
</dbReference>
<name>A0A1I3LJL7_9FLAO</name>
<dbReference type="RefSeq" id="WP_089819497.1">
    <property type="nucleotide sequence ID" value="NZ_FORQ01000002.1"/>
</dbReference>
<dbReference type="InterPro" id="IPR005835">
    <property type="entry name" value="NTP_transferase_dom"/>
</dbReference>
<dbReference type="EMBL" id="FORQ01000002">
    <property type="protein sequence ID" value="SFI84676.1"/>
    <property type="molecule type" value="Genomic_DNA"/>
</dbReference>
<dbReference type="Proteomes" id="UP000242560">
    <property type="component" value="Unassembled WGS sequence"/>
</dbReference>
<dbReference type="InterPro" id="IPR029044">
    <property type="entry name" value="Nucleotide-diphossugar_trans"/>
</dbReference>